<evidence type="ECO:0000259" key="3">
    <source>
        <dbReference type="PROSITE" id="PS50853"/>
    </source>
</evidence>
<sequence length="383" mass="43970">MAANGNKTYHVYIQAISSSGPGITSDMLEVPFIEEEIPLEVYIELLENYVNNSSDIIELDPGEKVTFKCSAFGSPSPTLAYFWSNGTSLESQERKIIENLNETRLYMWESSILTEYIYESQELFCEAKNVLEVKNARASFVVKKPGVAPSNLRSSISNTTEATLEWDEVQFGGEIITEYRVYISQNRSGEMEKWQTFNVQGTKLDLFRKEVIPSSIYYFKVSAVNKFGEGIRSKEAKFVTGSGAPRDPPKVLESEETNNNVLVLLWKKPKYTIYYTKDLRLSDDDYKNWNSVEVLSNCSSCSYKMTQEKVGMRKDEDYRYRITAWNDVAESKPTNVKFFATLGKGEYCKRYWRRQNWNALLPLSDCISNTLEQYLNKAAVTKQ</sequence>
<gene>
    <name evidence="4" type="ORF">EVEC_LOCUS4386</name>
</gene>
<dbReference type="PANTHER" id="PTHR14340:SF11">
    <property type="entry name" value="IG-LIKE DOMAIN-CONTAINING PROTEIN"/>
    <property type="match status" value="1"/>
</dbReference>
<dbReference type="EMBL" id="UXUI01007842">
    <property type="protein sequence ID" value="VDD89635.1"/>
    <property type="molecule type" value="Genomic_DNA"/>
</dbReference>
<dbReference type="InterPro" id="IPR013783">
    <property type="entry name" value="Ig-like_fold"/>
</dbReference>
<feature type="domain" description="Ig-like" evidence="2">
    <location>
        <begin position="38"/>
        <end position="141"/>
    </location>
</feature>
<dbReference type="SUPFAM" id="SSF48726">
    <property type="entry name" value="Immunoglobulin"/>
    <property type="match status" value="1"/>
</dbReference>
<dbReference type="SMART" id="SM00060">
    <property type="entry name" value="FN3"/>
    <property type="match status" value="2"/>
</dbReference>
<dbReference type="CDD" id="cd00063">
    <property type="entry name" value="FN3"/>
    <property type="match status" value="2"/>
</dbReference>
<dbReference type="InterPro" id="IPR003961">
    <property type="entry name" value="FN3_dom"/>
</dbReference>
<feature type="domain" description="Fibronectin type-III" evidence="3">
    <location>
        <begin position="148"/>
        <end position="243"/>
    </location>
</feature>
<keyword evidence="5" id="KW-1185">Reference proteome</keyword>
<dbReference type="OrthoDB" id="5855336at2759"/>
<dbReference type="InterPro" id="IPR036116">
    <property type="entry name" value="FN3_sf"/>
</dbReference>
<dbReference type="Proteomes" id="UP000274131">
    <property type="component" value="Unassembled WGS sequence"/>
</dbReference>
<dbReference type="PROSITE" id="PS50853">
    <property type="entry name" value="FN3"/>
    <property type="match status" value="1"/>
</dbReference>
<accession>A0A158QAC2</accession>
<dbReference type="WBParaSite" id="EVEC_0000467801-mRNA-1">
    <property type="protein sequence ID" value="EVEC_0000467801-mRNA-1"/>
    <property type="gene ID" value="EVEC_0000467801"/>
</dbReference>
<evidence type="ECO:0000256" key="1">
    <source>
        <dbReference type="ARBA" id="ARBA00023319"/>
    </source>
</evidence>
<evidence type="ECO:0000313" key="4">
    <source>
        <dbReference type="EMBL" id="VDD89635.1"/>
    </source>
</evidence>
<dbReference type="SUPFAM" id="SSF49265">
    <property type="entry name" value="Fibronectin type III"/>
    <property type="match status" value="1"/>
</dbReference>
<dbReference type="AlphaFoldDB" id="A0A158QAC2"/>
<reference evidence="4 5" key="2">
    <citation type="submission" date="2018-10" db="EMBL/GenBank/DDBJ databases">
        <authorList>
            <consortium name="Pathogen Informatics"/>
        </authorList>
    </citation>
    <scope>NUCLEOTIDE SEQUENCE [LARGE SCALE GENOMIC DNA]</scope>
</reference>
<dbReference type="PANTHER" id="PTHR14340">
    <property type="entry name" value="MICROFIBRIL-ASSOCIATED GLYCOPROTEIN 3"/>
    <property type="match status" value="1"/>
</dbReference>
<evidence type="ECO:0000313" key="5">
    <source>
        <dbReference type="Proteomes" id="UP000274131"/>
    </source>
</evidence>
<dbReference type="InterPro" id="IPR007110">
    <property type="entry name" value="Ig-like_dom"/>
</dbReference>
<dbReference type="PROSITE" id="PS50835">
    <property type="entry name" value="IG_LIKE"/>
    <property type="match status" value="1"/>
</dbReference>
<keyword evidence="1" id="KW-0393">Immunoglobulin domain</keyword>
<dbReference type="InterPro" id="IPR036179">
    <property type="entry name" value="Ig-like_dom_sf"/>
</dbReference>
<organism evidence="6">
    <name type="scientific">Enterobius vermicularis</name>
    <name type="common">Human pinworm</name>
    <dbReference type="NCBI Taxonomy" id="51028"/>
    <lineage>
        <taxon>Eukaryota</taxon>
        <taxon>Metazoa</taxon>
        <taxon>Ecdysozoa</taxon>
        <taxon>Nematoda</taxon>
        <taxon>Chromadorea</taxon>
        <taxon>Rhabditida</taxon>
        <taxon>Spirurina</taxon>
        <taxon>Oxyuridomorpha</taxon>
        <taxon>Oxyuroidea</taxon>
        <taxon>Oxyuridae</taxon>
        <taxon>Enterobius</taxon>
    </lineage>
</organism>
<proteinExistence type="predicted"/>
<evidence type="ECO:0000313" key="6">
    <source>
        <dbReference type="WBParaSite" id="EVEC_0000467801-mRNA-1"/>
    </source>
</evidence>
<evidence type="ECO:0000259" key="2">
    <source>
        <dbReference type="PROSITE" id="PS50835"/>
    </source>
</evidence>
<dbReference type="Gene3D" id="2.60.40.10">
    <property type="entry name" value="Immunoglobulins"/>
    <property type="match status" value="3"/>
</dbReference>
<dbReference type="Pfam" id="PF00041">
    <property type="entry name" value="fn3"/>
    <property type="match status" value="1"/>
</dbReference>
<protein>
    <submittedName>
        <fullName evidence="6">Fibronectin type-III domain-containing protein</fullName>
    </submittedName>
</protein>
<reference evidence="6" key="1">
    <citation type="submission" date="2016-04" db="UniProtKB">
        <authorList>
            <consortium name="WormBaseParasite"/>
        </authorList>
    </citation>
    <scope>IDENTIFICATION</scope>
</reference>
<dbReference type="STRING" id="51028.A0A158QAC2"/>
<name>A0A158QAC2_ENTVE</name>